<dbReference type="PROSITE" id="PS50850">
    <property type="entry name" value="MFS"/>
    <property type="match status" value="1"/>
</dbReference>
<evidence type="ECO:0000256" key="1">
    <source>
        <dbReference type="ARBA" id="ARBA00004141"/>
    </source>
</evidence>
<keyword evidence="9" id="KW-1185">Reference proteome</keyword>
<feature type="region of interest" description="Disordered" evidence="5">
    <location>
        <begin position="53"/>
        <end position="83"/>
    </location>
</feature>
<accession>A0ABD0LND2</accession>
<dbReference type="FunFam" id="1.20.1250.20:FF:000532">
    <property type="entry name" value="SLC (SoLute Carrier) homolog"/>
    <property type="match status" value="1"/>
</dbReference>
<dbReference type="Gene3D" id="1.20.1250.20">
    <property type="entry name" value="MFS general substrate transporter like domains"/>
    <property type="match status" value="2"/>
</dbReference>
<dbReference type="PROSITE" id="PS51257">
    <property type="entry name" value="PROKAR_LIPOPROTEIN"/>
    <property type="match status" value="1"/>
</dbReference>
<name>A0ABD0LND2_9CAEN</name>
<dbReference type="AlphaFoldDB" id="A0ABD0LND2"/>
<feature type="compositionally biased region" description="Low complexity" evidence="5">
    <location>
        <begin position="57"/>
        <end position="66"/>
    </location>
</feature>
<reference evidence="8 9" key="1">
    <citation type="journal article" date="2023" name="Sci. Data">
        <title>Genome assembly of the Korean intertidal mud-creeper Batillaria attramentaria.</title>
        <authorList>
            <person name="Patra A.K."/>
            <person name="Ho P.T."/>
            <person name="Jun S."/>
            <person name="Lee S.J."/>
            <person name="Kim Y."/>
            <person name="Won Y.J."/>
        </authorList>
    </citation>
    <scope>NUCLEOTIDE SEQUENCE [LARGE SCALE GENOMIC DNA]</scope>
    <source>
        <strain evidence="8">Wonlab-2016</strain>
    </source>
</reference>
<organism evidence="8 9">
    <name type="scientific">Batillaria attramentaria</name>
    <dbReference type="NCBI Taxonomy" id="370345"/>
    <lineage>
        <taxon>Eukaryota</taxon>
        <taxon>Metazoa</taxon>
        <taxon>Spiralia</taxon>
        <taxon>Lophotrochozoa</taxon>
        <taxon>Mollusca</taxon>
        <taxon>Gastropoda</taxon>
        <taxon>Caenogastropoda</taxon>
        <taxon>Sorbeoconcha</taxon>
        <taxon>Cerithioidea</taxon>
        <taxon>Batillariidae</taxon>
        <taxon>Batillaria</taxon>
    </lineage>
</organism>
<feature type="domain" description="Major facilitator superfamily (MFS) profile" evidence="7">
    <location>
        <begin position="23"/>
        <end position="384"/>
    </location>
</feature>
<feature type="transmembrane region" description="Helical" evidence="6">
    <location>
        <begin position="224"/>
        <end position="244"/>
    </location>
</feature>
<sequence>MAETSKIPRLWCSARLNLAVLAMLGCICFYSLRVNLSFSVVCMVNHTAIAPAADKGSQSNNSVSSSGREEGTAESSCGQTDGNTSVSYEDGELLWDKEQQGLVLGSIFWGYMLTNIVAGIIATHYGGKRVIGSALFCAAILTATTPVAARSGVVAVITVRVLIGICLGCISPALHALWAQWAPPLESSMLRSFCFAGCQMGYVLTFPVTALLCEYGFDGGWPSVFYVMAGMVLVWCLLWTFLVTDSPLDHPRISAEEQSYIVTSLKGTISMNKVWAAFVCHTCCNWGEYTFLTNIPTYMREVLHFDIKANGLLSSLPYIFFWFVINVSGQVADLIRRKQLMNTTRTRKLFNTLGSLVACMSAGRSGGFSTAHMRRLLLYCLRWA</sequence>
<keyword evidence="3 6" id="KW-1133">Transmembrane helix</keyword>
<feature type="compositionally biased region" description="Polar residues" evidence="5">
    <location>
        <begin position="73"/>
        <end position="83"/>
    </location>
</feature>
<evidence type="ECO:0000256" key="5">
    <source>
        <dbReference type="SAM" id="MobiDB-lite"/>
    </source>
</evidence>
<comment type="subcellular location">
    <subcellularLocation>
        <location evidence="1">Membrane</location>
        <topology evidence="1">Multi-pass membrane protein</topology>
    </subcellularLocation>
</comment>
<keyword evidence="4 6" id="KW-0472">Membrane</keyword>
<evidence type="ECO:0000256" key="6">
    <source>
        <dbReference type="SAM" id="Phobius"/>
    </source>
</evidence>
<evidence type="ECO:0000256" key="4">
    <source>
        <dbReference type="ARBA" id="ARBA00023136"/>
    </source>
</evidence>
<feature type="transmembrane region" description="Helical" evidence="6">
    <location>
        <begin position="12"/>
        <end position="32"/>
    </location>
</feature>
<feature type="transmembrane region" description="Helical" evidence="6">
    <location>
        <begin position="190"/>
        <end position="212"/>
    </location>
</feature>
<protein>
    <recommendedName>
        <fullName evidence="7">Major facilitator superfamily (MFS) profile domain-containing protein</fullName>
    </recommendedName>
</protein>
<evidence type="ECO:0000313" key="8">
    <source>
        <dbReference type="EMBL" id="KAK7500791.1"/>
    </source>
</evidence>
<feature type="transmembrane region" description="Helical" evidence="6">
    <location>
        <begin position="130"/>
        <end position="149"/>
    </location>
</feature>
<comment type="caution">
    <text evidence="8">The sequence shown here is derived from an EMBL/GenBank/DDBJ whole genome shotgun (WGS) entry which is preliminary data.</text>
</comment>
<keyword evidence="2 6" id="KW-0812">Transmembrane</keyword>
<evidence type="ECO:0000259" key="7">
    <source>
        <dbReference type="PROSITE" id="PS50850"/>
    </source>
</evidence>
<dbReference type="InterPro" id="IPR050382">
    <property type="entry name" value="MFS_Na/Anion_cotransporter"/>
</dbReference>
<evidence type="ECO:0000256" key="2">
    <source>
        <dbReference type="ARBA" id="ARBA00022692"/>
    </source>
</evidence>
<feature type="transmembrane region" description="Helical" evidence="6">
    <location>
        <begin position="102"/>
        <end position="123"/>
    </location>
</feature>
<dbReference type="InterPro" id="IPR011701">
    <property type="entry name" value="MFS"/>
</dbReference>
<dbReference type="InterPro" id="IPR020846">
    <property type="entry name" value="MFS_dom"/>
</dbReference>
<dbReference type="PANTHER" id="PTHR11662:SF399">
    <property type="entry name" value="FI19708P1-RELATED"/>
    <property type="match status" value="1"/>
</dbReference>
<evidence type="ECO:0000313" key="9">
    <source>
        <dbReference type="Proteomes" id="UP001519460"/>
    </source>
</evidence>
<gene>
    <name evidence="8" type="ORF">BaRGS_00008035</name>
</gene>
<dbReference type="InterPro" id="IPR036259">
    <property type="entry name" value="MFS_trans_sf"/>
</dbReference>
<dbReference type="GO" id="GO:0016020">
    <property type="term" value="C:membrane"/>
    <property type="evidence" value="ECO:0007669"/>
    <property type="project" value="UniProtKB-SubCell"/>
</dbReference>
<dbReference type="SUPFAM" id="SSF103473">
    <property type="entry name" value="MFS general substrate transporter"/>
    <property type="match status" value="1"/>
</dbReference>
<dbReference type="PANTHER" id="PTHR11662">
    <property type="entry name" value="SOLUTE CARRIER FAMILY 17"/>
    <property type="match status" value="1"/>
</dbReference>
<evidence type="ECO:0000256" key="3">
    <source>
        <dbReference type="ARBA" id="ARBA00022989"/>
    </source>
</evidence>
<feature type="transmembrane region" description="Helical" evidence="6">
    <location>
        <begin position="274"/>
        <end position="295"/>
    </location>
</feature>
<proteinExistence type="predicted"/>
<dbReference type="Proteomes" id="UP001519460">
    <property type="component" value="Unassembled WGS sequence"/>
</dbReference>
<dbReference type="EMBL" id="JACVVK020000035">
    <property type="protein sequence ID" value="KAK7500791.1"/>
    <property type="molecule type" value="Genomic_DNA"/>
</dbReference>
<dbReference type="Pfam" id="PF07690">
    <property type="entry name" value="MFS_1"/>
    <property type="match status" value="1"/>
</dbReference>
<feature type="transmembrane region" description="Helical" evidence="6">
    <location>
        <begin position="155"/>
        <end position="178"/>
    </location>
</feature>
<feature type="transmembrane region" description="Helical" evidence="6">
    <location>
        <begin position="315"/>
        <end position="335"/>
    </location>
</feature>